<gene>
    <name evidence="3" type="ORF">SAMN05216269_11450</name>
</gene>
<keyword evidence="2" id="KW-1133">Transmembrane helix</keyword>
<dbReference type="Proteomes" id="UP000184092">
    <property type="component" value="Unassembled WGS sequence"/>
</dbReference>
<evidence type="ECO:0000256" key="2">
    <source>
        <dbReference type="SAM" id="Phobius"/>
    </source>
</evidence>
<evidence type="ECO:0000313" key="3">
    <source>
        <dbReference type="EMBL" id="SHN12512.1"/>
    </source>
</evidence>
<organism evidence="3 4">
    <name type="scientific">Flavobacterium xinjiangense</name>
    <dbReference type="NCBI Taxonomy" id="178356"/>
    <lineage>
        <taxon>Bacteria</taxon>
        <taxon>Pseudomonadati</taxon>
        <taxon>Bacteroidota</taxon>
        <taxon>Flavobacteriia</taxon>
        <taxon>Flavobacteriales</taxon>
        <taxon>Flavobacteriaceae</taxon>
        <taxon>Flavobacterium</taxon>
    </lineage>
</organism>
<sequence length="238" mass="27884">MPSQGSIHNGLPGKMSNLKNRKPIKENTTYRKGFTISNIAAIITFSGFVLYGLGWLYWTNYLSVFNIDKSFFEMDVNKAIVSTLHYAFFVIIMFSQYLCYLYKGIKNENFSLLFFILTTISGVYLTAIYFVNDEDIKNLLNALSILLVVCLLVFKPLFLTRFRKQSINKEFVLLFSFIFLFTPVFYYIHQSKKDAKNFIRNYRENIELTTNDNSKIISGKLILFMNEKYFIMTKINNK</sequence>
<name>A0A1M7P776_9FLAO</name>
<dbReference type="STRING" id="178356.SAMN05216269_11450"/>
<feature type="transmembrane region" description="Helical" evidence="2">
    <location>
        <begin position="39"/>
        <end position="59"/>
    </location>
</feature>
<feature type="transmembrane region" description="Helical" evidence="2">
    <location>
        <begin position="79"/>
        <end position="100"/>
    </location>
</feature>
<keyword evidence="2" id="KW-0472">Membrane</keyword>
<protein>
    <submittedName>
        <fullName evidence="3">Uncharacterized protein</fullName>
    </submittedName>
</protein>
<keyword evidence="4" id="KW-1185">Reference proteome</keyword>
<feature type="transmembrane region" description="Helical" evidence="2">
    <location>
        <begin position="112"/>
        <end position="132"/>
    </location>
</feature>
<evidence type="ECO:0000256" key="1">
    <source>
        <dbReference type="SAM" id="MobiDB-lite"/>
    </source>
</evidence>
<feature type="transmembrane region" description="Helical" evidence="2">
    <location>
        <begin position="138"/>
        <end position="159"/>
    </location>
</feature>
<dbReference type="AlphaFoldDB" id="A0A1M7P776"/>
<evidence type="ECO:0000313" key="4">
    <source>
        <dbReference type="Proteomes" id="UP000184092"/>
    </source>
</evidence>
<keyword evidence="2" id="KW-0812">Transmembrane</keyword>
<feature type="region of interest" description="Disordered" evidence="1">
    <location>
        <begin position="1"/>
        <end position="20"/>
    </location>
</feature>
<feature type="transmembrane region" description="Helical" evidence="2">
    <location>
        <begin position="171"/>
        <end position="188"/>
    </location>
</feature>
<proteinExistence type="predicted"/>
<dbReference type="EMBL" id="FRCL01000014">
    <property type="protein sequence ID" value="SHN12512.1"/>
    <property type="molecule type" value="Genomic_DNA"/>
</dbReference>
<reference evidence="4" key="1">
    <citation type="submission" date="2016-11" db="EMBL/GenBank/DDBJ databases">
        <authorList>
            <person name="Varghese N."/>
            <person name="Submissions S."/>
        </authorList>
    </citation>
    <scope>NUCLEOTIDE SEQUENCE [LARGE SCALE GENOMIC DNA]</scope>
    <source>
        <strain evidence="4">CGMCC 1.2749</strain>
    </source>
</reference>
<accession>A0A1M7P776</accession>